<feature type="domain" description="RdRp catalytic" evidence="10">
    <location>
        <begin position="347"/>
        <end position="513"/>
    </location>
</feature>
<feature type="compositionally biased region" description="Polar residues" evidence="9">
    <location>
        <begin position="187"/>
        <end position="199"/>
    </location>
</feature>
<protein>
    <recommendedName>
        <fullName evidence="1">RNA-directed RNA polymerase</fullName>
        <ecNumber evidence="1">2.7.7.48</ecNumber>
    </recommendedName>
    <alternativeName>
        <fullName evidence="7">RNA replicase beta chain</fullName>
    </alternativeName>
</protein>
<evidence type="ECO:0000256" key="7">
    <source>
        <dbReference type="ARBA" id="ARBA00030248"/>
    </source>
</evidence>
<keyword evidence="4" id="KW-0548">Nucleotidyltransferase</keyword>
<keyword evidence="6" id="KW-0693">Viral RNA replication</keyword>
<sequence length="674" mass="75894">MKSYDTFLLGIYDALLRDIASWYPEGATEWRRTQARLHSLVNTRGLRYLTIDLVAAGKHFDQCLSSGQYTPNFIAGMATRKGEAVPRLFGGLLRLVFSKRSGKLRIDADVQAISFLRQLFLTAKKVRMTCSDSRTFESVREYFDIEKKVRLPSLPWDDDVLDSECLYRLHLEDGKTSEPSEVGLFTDSKQGSPTGDTSCVTSTPGLLDTIQRVADVMSSDLGSFDADKILPKHGPGAVSDRFGESKYDFPTWPEKLHALFPSDEFAFYNASSIWVDCFDGGPVLSKHEPPSKLIAVPKTQKSPRLIASEPTAHQWIQQGILRFLVDRISHTWLSHNVSFRDQTLSQRLALDASTHRDLATIDLSSASDRVSCWLVERIFRRNPGLLRAFHACRTRWLVNSIDKKSPKFSRLRKFTTMGSALTFPVQTIIYAVICVGVDIWFRNSLVREGVRQPVADLSRFSATKFRHELVCSSQRTRVFGDDIIHPVDSTDLLVKVLTYLGLEVNIHKTFAAGFFRESCGVDAYAGVNVTPVYVNEVPCDAEPESLISTVEVSNNLHKRGLWRTADYLVNELPRWFRKELAVKSVSSGAFGLSSFVGADVSHLKSWWNDQLHHMEVRAITALPKSRRKRGIRGSAALLQYFTEDPPPTVKWENGVGLRASLTLKRVGIPVTYYD</sequence>
<dbReference type="PROSITE" id="PS50522">
    <property type="entry name" value="RDRP_PHAGE"/>
    <property type="match status" value="1"/>
</dbReference>
<dbReference type="InterPro" id="IPR043502">
    <property type="entry name" value="DNA/RNA_pol_sf"/>
</dbReference>
<keyword evidence="12" id="KW-1185">Reference proteome</keyword>
<evidence type="ECO:0000259" key="10">
    <source>
        <dbReference type="PROSITE" id="PS50522"/>
    </source>
</evidence>
<comment type="catalytic activity">
    <reaction evidence="8">
        <text>RNA(n) + a ribonucleoside 5'-triphosphate = RNA(n+1) + diphosphate</text>
        <dbReference type="Rhea" id="RHEA:21248"/>
        <dbReference type="Rhea" id="RHEA-COMP:14527"/>
        <dbReference type="Rhea" id="RHEA-COMP:17342"/>
        <dbReference type="ChEBI" id="CHEBI:33019"/>
        <dbReference type="ChEBI" id="CHEBI:61557"/>
        <dbReference type="ChEBI" id="CHEBI:140395"/>
        <dbReference type="EC" id="2.7.7.48"/>
    </reaction>
</comment>
<dbReference type="EMBL" id="MZ679547">
    <property type="protein sequence ID" value="UOL49005.1"/>
    <property type="molecule type" value="Genomic_RNA"/>
</dbReference>
<dbReference type="InterPro" id="IPR007096">
    <property type="entry name" value="RNA-dir_Rpol_cat_phage"/>
</dbReference>
<evidence type="ECO:0000256" key="9">
    <source>
        <dbReference type="SAM" id="MobiDB-lite"/>
    </source>
</evidence>
<evidence type="ECO:0000313" key="11">
    <source>
        <dbReference type="EMBL" id="UOL49005.1"/>
    </source>
</evidence>
<dbReference type="SUPFAM" id="SSF56672">
    <property type="entry name" value="DNA/RNA polymerases"/>
    <property type="match status" value="1"/>
</dbReference>
<dbReference type="InterPro" id="IPR005093">
    <property type="entry name" value="RNArep_beta"/>
</dbReference>
<dbReference type="EC" id="2.7.7.48" evidence="1"/>
<organism evidence="11 12">
    <name type="scientific">Leviviridae sp</name>
    <dbReference type="NCBI Taxonomy" id="2027243"/>
    <lineage>
        <taxon>Viruses</taxon>
        <taxon>Riboviria</taxon>
        <taxon>Orthornavirae</taxon>
        <taxon>Lenarviricota</taxon>
        <taxon>Leviviricetes</taxon>
        <taxon>Norzivirales</taxon>
        <taxon>Fiersviridae</taxon>
    </lineage>
</organism>
<keyword evidence="2" id="KW-0696">RNA-directed RNA polymerase</keyword>
<accession>A0ABY4D6D1</accession>
<evidence type="ECO:0000256" key="4">
    <source>
        <dbReference type="ARBA" id="ARBA00022695"/>
    </source>
</evidence>
<dbReference type="Pfam" id="PF03431">
    <property type="entry name" value="RNA_replicase_B"/>
    <property type="match status" value="2"/>
</dbReference>
<name>A0ABY4D6D1_9VIRU</name>
<dbReference type="Proteomes" id="UP001060007">
    <property type="component" value="Segment"/>
</dbReference>
<evidence type="ECO:0000256" key="8">
    <source>
        <dbReference type="ARBA" id="ARBA00048744"/>
    </source>
</evidence>
<reference evidence="11" key="1">
    <citation type="submission" date="2021-05" db="EMBL/GenBank/DDBJ databases">
        <authorList>
            <person name="Chen Y.-M."/>
            <person name="Zhang Y.-Z."/>
        </authorList>
    </citation>
    <scope>NUCLEOTIDE SEQUENCE</scope>
    <source>
        <strain evidence="11">146-k141_158253</strain>
    </source>
</reference>
<evidence type="ECO:0000256" key="2">
    <source>
        <dbReference type="ARBA" id="ARBA00022484"/>
    </source>
</evidence>
<evidence type="ECO:0000256" key="6">
    <source>
        <dbReference type="ARBA" id="ARBA00022953"/>
    </source>
</evidence>
<keyword evidence="5" id="KW-0547">Nucleotide-binding</keyword>
<evidence type="ECO:0000256" key="3">
    <source>
        <dbReference type="ARBA" id="ARBA00022679"/>
    </source>
</evidence>
<reference evidence="11" key="2">
    <citation type="journal article" date="2022" name="Nat. Microbiol.">
        <title>RNA viromes from terrestrial sites across China expand environmental viral diversity.</title>
        <authorList>
            <person name="Chiapello M."/>
            <person name="Rodriguez-Romero J."/>
            <person name="Ayllon M.A."/>
            <person name="Turina M."/>
        </authorList>
    </citation>
    <scope>NUCLEOTIDE SEQUENCE</scope>
    <source>
        <strain evidence="11">146-k141_158253</strain>
    </source>
</reference>
<proteinExistence type="predicted"/>
<evidence type="ECO:0000313" key="12">
    <source>
        <dbReference type="Proteomes" id="UP001060007"/>
    </source>
</evidence>
<evidence type="ECO:0000256" key="1">
    <source>
        <dbReference type="ARBA" id="ARBA00012494"/>
    </source>
</evidence>
<evidence type="ECO:0000256" key="5">
    <source>
        <dbReference type="ARBA" id="ARBA00022741"/>
    </source>
</evidence>
<feature type="region of interest" description="Disordered" evidence="9">
    <location>
        <begin position="180"/>
        <end position="199"/>
    </location>
</feature>
<keyword evidence="3" id="KW-0808">Transferase</keyword>